<feature type="domain" description="CheB-type methylesterase" evidence="9">
    <location>
        <begin position="170"/>
        <end position="355"/>
    </location>
</feature>
<dbReference type="InterPro" id="IPR035909">
    <property type="entry name" value="CheB_C"/>
</dbReference>
<dbReference type="InterPro" id="IPR001789">
    <property type="entry name" value="Sig_transdc_resp-reg_receiver"/>
</dbReference>
<evidence type="ECO:0000256" key="4">
    <source>
        <dbReference type="ARBA" id="ARBA00048267"/>
    </source>
</evidence>
<dbReference type="EC" id="3.1.1.61" evidence="5"/>
<accession>A0A517TTD4</accession>
<dbReference type="CDD" id="cd16432">
    <property type="entry name" value="CheB_Rec"/>
    <property type="match status" value="1"/>
</dbReference>
<dbReference type="EC" id="3.5.1.44" evidence="5"/>
<evidence type="ECO:0000256" key="1">
    <source>
        <dbReference type="ARBA" id="ARBA00022490"/>
    </source>
</evidence>
<evidence type="ECO:0000256" key="7">
    <source>
        <dbReference type="PROSITE-ProRule" id="PRU00169"/>
    </source>
</evidence>
<dbReference type="AlphaFoldDB" id="A0A517TTD4"/>
<dbReference type="InterPro" id="IPR008248">
    <property type="entry name" value="CheB-like"/>
</dbReference>
<reference evidence="10 11" key="1">
    <citation type="submission" date="2019-02" db="EMBL/GenBank/DDBJ databases">
        <title>Deep-cultivation of Planctomycetes and their phenomic and genomic characterization uncovers novel biology.</title>
        <authorList>
            <person name="Wiegand S."/>
            <person name="Jogler M."/>
            <person name="Boedeker C."/>
            <person name="Pinto D."/>
            <person name="Vollmers J."/>
            <person name="Rivas-Marin E."/>
            <person name="Kohn T."/>
            <person name="Peeters S.H."/>
            <person name="Heuer A."/>
            <person name="Rast P."/>
            <person name="Oberbeckmann S."/>
            <person name="Bunk B."/>
            <person name="Jeske O."/>
            <person name="Meyerdierks A."/>
            <person name="Storesund J.E."/>
            <person name="Kallscheuer N."/>
            <person name="Luecker S."/>
            <person name="Lage O.M."/>
            <person name="Pohl T."/>
            <person name="Merkel B.J."/>
            <person name="Hornburger P."/>
            <person name="Mueller R.-W."/>
            <person name="Bruemmer F."/>
            <person name="Labrenz M."/>
            <person name="Spormann A.M."/>
            <person name="Op den Camp H."/>
            <person name="Overmann J."/>
            <person name="Amann R."/>
            <person name="Jetten M.S.M."/>
            <person name="Mascher T."/>
            <person name="Medema M.H."/>
            <person name="Devos D.P."/>
            <person name="Kaster A.-K."/>
            <person name="Ovreas L."/>
            <person name="Rohde M."/>
            <person name="Galperin M.Y."/>
            <person name="Jogler C."/>
        </authorList>
    </citation>
    <scope>NUCLEOTIDE SEQUENCE [LARGE SCALE GENOMIC DNA]</scope>
    <source>
        <strain evidence="10 11">I41</strain>
    </source>
</reference>
<dbReference type="PANTHER" id="PTHR42872:SF6">
    <property type="entry name" value="PROTEIN-GLUTAMATE METHYLESTERASE_PROTEIN-GLUTAMINE GLUTAMINASE"/>
    <property type="match status" value="1"/>
</dbReference>
<feature type="domain" description="Response regulatory" evidence="8">
    <location>
        <begin position="7"/>
        <end position="124"/>
    </location>
</feature>
<evidence type="ECO:0000259" key="8">
    <source>
        <dbReference type="PROSITE" id="PS50110"/>
    </source>
</evidence>
<dbReference type="Pfam" id="PF00072">
    <property type="entry name" value="Response_reg"/>
    <property type="match status" value="1"/>
</dbReference>
<dbReference type="KEGG" id="llh:I41_08010"/>
<keyword evidence="3 5" id="KW-0378">Hydrolase</keyword>
<organism evidence="10 11">
    <name type="scientific">Lacipirellula limnantheis</name>
    <dbReference type="NCBI Taxonomy" id="2528024"/>
    <lineage>
        <taxon>Bacteria</taxon>
        <taxon>Pseudomonadati</taxon>
        <taxon>Planctomycetota</taxon>
        <taxon>Planctomycetia</taxon>
        <taxon>Pirellulales</taxon>
        <taxon>Lacipirellulaceae</taxon>
        <taxon>Lacipirellula</taxon>
    </lineage>
</organism>
<protein>
    <recommendedName>
        <fullName evidence="5">Protein-glutamate methylesterase/protein-glutamine glutaminase</fullName>
        <ecNumber evidence="5">3.1.1.61</ecNumber>
        <ecNumber evidence="5">3.5.1.44</ecNumber>
    </recommendedName>
</protein>
<dbReference type="GO" id="GO:0006935">
    <property type="term" value="P:chemotaxis"/>
    <property type="evidence" value="ECO:0007669"/>
    <property type="project" value="UniProtKB-UniRule"/>
</dbReference>
<dbReference type="OrthoDB" id="9793421at2"/>
<dbReference type="EMBL" id="CP036339">
    <property type="protein sequence ID" value="QDT71641.1"/>
    <property type="molecule type" value="Genomic_DNA"/>
</dbReference>
<dbReference type="PROSITE" id="PS50110">
    <property type="entry name" value="RESPONSE_REGULATORY"/>
    <property type="match status" value="1"/>
</dbReference>
<feature type="active site" evidence="5 6">
    <location>
        <position position="175"/>
    </location>
</feature>
<dbReference type="HAMAP" id="MF_00099">
    <property type="entry name" value="CheB_chemtxs"/>
    <property type="match status" value="1"/>
</dbReference>
<comment type="similarity">
    <text evidence="5">Belongs to the CheB family.</text>
</comment>
<dbReference type="Gene3D" id="3.40.50.180">
    <property type="entry name" value="Methylesterase CheB, C-terminal domain"/>
    <property type="match status" value="1"/>
</dbReference>
<sequence>MSRKPIRVLVIDDSPLVRELIVDSLLAQCGFEIAGVAADGFQGLQLLEELQPDVVTLDLQMPGKDGLTTLEEILQRRPTPVIVVSALTQRAAESAVDALQRGAMDYVAKPEGMAAMRKSFGEELPAKIRNMVGVDVAHVLQLRRARAERRQLPVARLDDGSQRRCAASCVAIGVSTGGPPALARLFAALAPPLPPIVVVQHMPEMFTRSFAERLNSLSPLTVKEAEEGDVLQPNCAYVAPGGKQLRIRRRGESRIIEIFDGEFVSGHKPSVDVMMSSVAAVYGDRCVGVIMTGMGRDGADGCGAIRAAGGFVLGQDEESSDVYGMNKVAWVEGNVDLQTSLDHMPEAIVVRVGQLPGPRKPVVPFVADAIR</sequence>
<evidence type="ECO:0000256" key="5">
    <source>
        <dbReference type="HAMAP-Rule" id="MF_00099"/>
    </source>
</evidence>
<feature type="active site" evidence="5 6">
    <location>
        <position position="201"/>
    </location>
</feature>
<dbReference type="Gene3D" id="3.40.50.2300">
    <property type="match status" value="1"/>
</dbReference>
<comment type="PTM">
    <text evidence="5">Phosphorylated by CheA. Phosphorylation of the N-terminal regulatory domain activates the methylesterase activity.</text>
</comment>
<dbReference type="SUPFAM" id="SSF52172">
    <property type="entry name" value="CheY-like"/>
    <property type="match status" value="1"/>
</dbReference>
<comment type="catalytic activity">
    <reaction evidence="5">
        <text>L-glutaminyl-[protein] + H2O = L-glutamyl-[protein] + NH4(+)</text>
        <dbReference type="Rhea" id="RHEA:16441"/>
        <dbReference type="Rhea" id="RHEA-COMP:10207"/>
        <dbReference type="Rhea" id="RHEA-COMP:10208"/>
        <dbReference type="ChEBI" id="CHEBI:15377"/>
        <dbReference type="ChEBI" id="CHEBI:28938"/>
        <dbReference type="ChEBI" id="CHEBI:29973"/>
        <dbReference type="ChEBI" id="CHEBI:30011"/>
        <dbReference type="EC" id="3.5.1.44"/>
    </reaction>
</comment>
<dbReference type="GO" id="GO:0000156">
    <property type="term" value="F:phosphorelay response regulator activity"/>
    <property type="evidence" value="ECO:0007669"/>
    <property type="project" value="InterPro"/>
</dbReference>
<evidence type="ECO:0000313" key="10">
    <source>
        <dbReference type="EMBL" id="QDT71641.1"/>
    </source>
</evidence>
<keyword evidence="1 5" id="KW-0963">Cytoplasm</keyword>
<evidence type="ECO:0000313" key="11">
    <source>
        <dbReference type="Proteomes" id="UP000317909"/>
    </source>
</evidence>
<dbReference type="RefSeq" id="WP_145431070.1">
    <property type="nucleotide sequence ID" value="NZ_CP036339.1"/>
</dbReference>
<dbReference type="PROSITE" id="PS50122">
    <property type="entry name" value="CHEB"/>
    <property type="match status" value="1"/>
</dbReference>
<comment type="subcellular location">
    <subcellularLocation>
        <location evidence="5">Cytoplasm</location>
    </subcellularLocation>
</comment>
<evidence type="ECO:0000259" key="9">
    <source>
        <dbReference type="PROSITE" id="PS50122"/>
    </source>
</evidence>
<comment type="function">
    <text evidence="5">Involved in chemotaxis. Part of a chemotaxis signal transduction system that modulates chemotaxis in response to various stimuli. Catalyzes the demethylation of specific methylglutamate residues introduced into the chemoreceptors (methyl-accepting chemotaxis proteins or MCP) by CheR. Also mediates the irreversible deamidation of specific glutamine residues to glutamic acid.</text>
</comment>
<dbReference type="InterPro" id="IPR011006">
    <property type="entry name" value="CheY-like_superfamily"/>
</dbReference>
<feature type="active site" evidence="5 6">
    <location>
        <position position="297"/>
    </location>
</feature>
<proteinExistence type="inferred from homology"/>
<evidence type="ECO:0000256" key="2">
    <source>
        <dbReference type="ARBA" id="ARBA00022500"/>
    </source>
</evidence>
<name>A0A517TTD4_9BACT</name>
<dbReference type="SMART" id="SM00448">
    <property type="entry name" value="REC"/>
    <property type="match status" value="1"/>
</dbReference>
<dbReference type="InterPro" id="IPR000673">
    <property type="entry name" value="Sig_transdc_resp-reg_Me-estase"/>
</dbReference>
<dbReference type="GO" id="GO:0008984">
    <property type="term" value="F:protein-glutamate methylesterase activity"/>
    <property type="evidence" value="ECO:0007669"/>
    <property type="project" value="UniProtKB-UniRule"/>
</dbReference>
<dbReference type="CDD" id="cd17541">
    <property type="entry name" value="REC_CheB-like"/>
    <property type="match status" value="1"/>
</dbReference>
<evidence type="ECO:0000256" key="6">
    <source>
        <dbReference type="PROSITE-ProRule" id="PRU00050"/>
    </source>
</evidence>
<gene>
    <name evidence="10" type="primary">cheB2</name>
    <name evidence="5" type="synonym">cheB</name>
    <name evidence="10" type="ORF">I41_08010</name>
</gene>
<keyword evidence="11" id="KW-1185">Reference proteome</keyword>
<dbReference type="PIRSF" id="PIRSF000876">
    <property type="entry name" value="RR_chemtxs_CheB"/>
    <property type="match status" value="1"/>
</dbReference>
<keyword evidence="2 5" id="KW-0145">Chemotaxis</keyword>
<dbReference type="PANTHER" id="PTHR42872">
    <property type="entry name" value="PROTEIN-GLUTAMATE METHYLESTERASE/PROTEIN-GLUTAMINE GLUTAMINASE"/>
    <property type="match status" value="1"/>
</dbReference>
<comment type="domain">
    <text evidence="5">Contains a C-terminal catalytic domain, and an N-terminal region which modulates catalytic activity.</text>
</comment>
<dbReference type="GO" id="GO:0050568">
    <property type="term" value="F:protein-glutamine glutaminase activity"/>
    <property type="evidence" value="ECO:0007669"/>
    <property type="project" value="UniProtKB-UniRule"/>
</dbReference>
<dbReference type="GO" id="GO:0005737">
    <property type="term" value="C:cytoplasm"/>
    <property type="evidence" value="ECO:0007669"/>
    <property type="project" value="UniProtKB-SubCell"/>
</dbReference>
<dbReference type="SUPFAM" id="SSF52738">
    <property type="entry name" value="Methylesterase CheB, C-terminal domain"/>
    <property type="match status" value="1"/>
</dbReference>
<keyword evidence="5 7" id="KW-0597">Phosphoprotein</keyword>
<feature type="modified residue" description="4-aspartylphosphate" evidence="5 7">
    <location>
        <position position="58"/>
    </location>
</feature>
<evidence type="ECO:0000256" key="3">
    <source>
        <dbReference type="ARBA" id="ARBA00022801"/>
    </source>
</evidence>
<dbReference type="Proteomes" id="UP000317909">
    <property type="component" value="Chromosome"/>
</dbReference>
<comment type="catalytic activity">
    <reaction evidence="4 5">
        <text>[protein]-L-glutamate 5-O-methyl ester + H2O = L-glutamyl-[protein] + methanol + H(+)</text>
        <dbReference type="Rhea" id="RHEA:23236"/>
        <dbReference type="Rhea" id="RHEA-COMP:10208"/>
        <dbReference type="Rhea" id="RHEA-COMP:10311"/>
        <dbReference type="ChEBI" id="CHEBI:15377"/>
        <dbReference type="ChEBI" id="CHEBI:15378"/>
        <dbReference type="ChEBI" id="CHEBI:17790"/>
        <dbReference type="ChEBI" id="CHEBI:29973"/>
        <dbReference type="ChEBI" id="CHEBI:82795"/>
        <dbReference type="EC" id="3.1.1.61"/>
    </reaction>
</comment>
<dbReference type="Pfam" id="PF01339">
    <property type="entry name" value="CheB_methylest"/>
    <property type="match status" value="1"/>
</dbReference>
<dbReference type="NCBIfam" id="NF001965">
    <property type="entry name" value="PRK00742.1"/>
    <property type="match status" value="1"/>
</dbReference>